<evidence type="ECO:0000256" key="1">
    <source>
        <dbReference type="ARBA" id="ARBA00013258"/>
    </source>
</evidence>
<dbReference type="AlphaFoldDB" id="A0A1V9YTS9"/>
<protein>
    <recommendedName>
        <fullName evidence="1">[acyl-carrier-protein] S-malonyltransferase</fullName>
        <ecNumber evidence="1">2.3.1.39</ecNumber>
    </recommendedName>
</protein>
<reference evidence="6 7" key="1">
    <citation type="journal article" date="2014" name="Genome Biol. Evol.">
        <title>The secreted proteins of Achlya hypogyna and Thraustotheca clavata identify the ancestral oomycete secretome and reveal gene acquisitions by horizontal gene transfer.</title>
        <authorList>
            <person name="Misner I."/>
            <person name="Blouin N."/>
            <person name="Leonard G."/>
            <person name="Richards T.A."/>
            <person name="Lane C.E."/>
        </authorList>
    </citation>
    <scope>NUCLEOTIDE SEQUENCE [LARGE SCALE GENOMIC DNA]</scope>
    <source>
        <strain evidence="6 7">ATCC 34112</strain>
    </source>
</reference>
<dbReference type="OrthoDB" id="541883at2759"/>
<evidence type="ECO:0000256" key="3">
    <source>
        <dbReference type="ARBA" id="ARBA00023315"/>
    </source>
</evidence>
<keyword evidence="7" id="KW-1185">Reference proteome</keyword>
<dbReference type="InterPro" id="IPR036396">
    <property type="entry name" value="Cyt_P450_sf"/>
</dbReference>
<evidence type="ECO:0000256" key="4">
    <source>
        <dbReference type="ARBA" id="ARBA00048462"/>
    </source>
</evidence>
<dbReference type="InterPro" id="IPR016036">
    <property type="entry name" value="Malonyl_transacylase_ACP-bd"/>
</dbReference>
<dbReference type="GO" id="GO:0020037">
    <property type="term" value="F:heme binding"/>
    <property type="evidence" value="ECO:0007669"/>
    <property type="project" value="InterPro"/>
</dbReference>
<dbReference type="EMBL" id="JNBS01002835">
    <property type="protein sequence ID" value="OQR89166.1"/>
    <property type="molecule type" value="Genomic_DNA"/>
</dbReference>
<feature type="non-terminal residue" evidence="6">
    <location>
        <position position="399"/>
    </location>
</feature>
<dbReference type="PANTHER" id="PTHR42681">
    <property type="entry name" value="MALONYL-COA-ACYL CARRIER PROTEIN TRANSACYLASE, MITOCHONDRIAL"/>
    <property type="match status" value="1"/>
</dbReference>
<dbReference type="SUPFAM" id="SSF55048">
    <property type="entry name" value="Probable ACP-binding domain of malonyl-CoA ACP transacylase"/>
    <property type="match status" value="1"/>
</dbReference>
<evidence type="ECO:0000256" key="2">
    <source>
        <dbReference type="ARBA" id="ARBA00022679"/>
    </source>
</evidence>
<dbReference type="SMART" id="SM00827">
    <property type="entry name" value="PKS_AT"/>
    <property type="match status" value="1"/>
</dbReference>
<dbReference type="Pfam" id="PF00698">
    <property type="entry name" value="Acyl_transf_1"/>
    <property type="match status" value="1"/>
</dbReference>
<dbReference type="Gene3D" id="3.40.366.10">
    <property type="entry name" value="Malonyl-Coenzyme A Acyl Carrier Protein, domain 2"/>
    <property type="match status" value="1"/>
</dbReference>
<dbReference type="PANTHER" id="PTHR42681:SF1">
    <property type="entry name" value="MALONYL-COA-ACYL CARRIER PROTEIN TRANSACYLASE, MITOCHONDRIAL"/>
    <property type="match status" value="1"/>
</dbReference>
<evidence type="ECO:0000313" key="7">
    <source>
        <dbReference type="Proteomes" id="UP000243217"/>
    </source>
</evidence>
<dbReference type="Proteomes" id="UP000243217">
    <property type="component" value="Unassembled WGS sequence"/>
</dbReference>
<dbReference type="EC" id="2.3.1.39" evidence="1"/>
<proteinExistence type="predicted"/>
<evidence type="ECO:0000313" key="6">
    <source>
        <dbReference type="EMBL" id="OQR89166.1"/>
    </source>
</evidence>
<dbReference type="Gene3D" id="3.30.70.250">
    <property type="entry name" value="Malonyl-CoA ACP transacylase, ACP-binding"/>
    <property type="match status" value="1"/>
</dbReference>
<dbReference type="InterPro" id="IPR001227">
    <property type="entry name" value="Ac_transferase_dom_sf"/>
</dbReference>
<dbReference type="STRING" id="74557.A0A1V9YTS9"/>
<keyword evidence="2" id="KW-0808">Transferase</keyword>
<dbReference type="GO" id="GO:0016705">
    <property type="term" value="F:oxidoreductase activity, acting on paired donors, with incorporation or reduction of molecular oxygen"/>
    <property type="evidence" value="ECO:0007669"/>
    <property type="project" value="InterPro"/>
</dbReference>
<feature type="domain" description="Malonyl-CoA:ACP transacylase (MAT)" evidence="5">
    <location>
        <begin position="102"/>
        <end position="395"/>
    </location>
</feature>
<dbReference type="GO" id="GO:0004497">
    <property type="term" value="F:monooxygenase activity"/>
    <property type="evidence" value="ECO:0007669"/>
    <property type="project" value="InterPro"/>
</dbReference>
<dbReference type="InterPro" id="IPR014043">
    <property type="entry name" value="Acyl_transferase_dom"/>
</dbReference>
<gene>
    <name evidence="6" type="ORF">THRCLA_09885</name>
</gene>
<sequence>MQEINLDSLSKLEYLSAVINESMRLNPSVIGIAYRHCLKDDYLTMVDGKSVFVPKGTQVYSNCAANPSNPQYWTRSDEFLPGNITCQTQCFTMLFKSDSLMVGMVKDLLARWPQHVAPVLEEAEAAMGANLKSLMMDGPQDQLTHTSIAQPAILTHSYAVLQILKKEANFNVNDYGYALGHSLGQFSALVATNALQFADAVQLVHFRGKAMMQAMQGASDPGAMAALLPATAETGDAICARVQKETGLVCQVANYNSSKQVVISGNAVAINAAIKMAKEFKVRRAVLLDVSAPFHCALMQPAADQLAVALERIRFKEPSIPVICNVTADKLAVEDMRARLSWQVVAPVKWSQSIDFCLHHNASHFLELGYGGVLTGLITQHSKETKCTYIHPALYSYAN</sequence>
<dbReference type="GO" id="GO:0005739">
    <property type="term" value="C:mitochondrion"/>
    <property type="evidence" value="ECO:0007669"/>
    <property type="project" value="TreeGrafter"/>
</dbReference>
<dbReference type="SUPFAM" id="SSF48264">
    <property type="entry name" value="Cytochrome P450"/>
    <property type="match status" value="1"/>
</dbReference>
<dbReference type="InterPro" id="IPR016035">
    <property type="entry name" value="Acyl_Trfase/lysoPLipase"/>
</dbReference>
<dbReference type="GO" id="GO:0004314">
    <property type="term" value="F:[acyl-carrier-protein] S-malonyltransferase activity"/>
    <property type="evidence" value="ECO:0007669"/>
    <property type="project" value="UniProtKB-EC"/>
</dbReference>
<comment type="caution">
    <text evidence="6">The sequence shown here is derived from an EMBL/GenBank/DDBJ whole genome shotgun (WGS) entry which is preliminary data.</text>
</comment>
<dbReference type="GO" id="GO:0005506">
    <property type="term" value="F:iron ion binding"/>
    <property type="evidence" value="ECO:0007669"/>
    <property type="project" value="InterPro"/>
</dbReference>
<dbReference type="Gene3D" id="1.10.630.10">
    <property type="entry name" value="Cytochrome P450"/>
    <property type="match status" value="1"/>
</dbReference>
<dbReference type="InterPro" id="IPR050858">
    <property type="entry name" value="Mal-CoA-ACP_Trans/PKS_FabD"/>
</dbReference>
<keyword evidence="3" id="KW-0012">Acyltransferase</keyword>
<organism evidence="6 7">
    <name type="scientific">Thraustotheca clavata</name>
    <dbReference type="NCBI Taxonomy" id="74557"/>
    <lineage>
        <taxon>Eukaryota</taxon>
        <taxon>Sar</taxon>
        <taxon>Stramenopiles</taxon>
        <taxon>Oomycota</taxon>
        <taxon>Saprolegniomycetes</taxon>
        <taxon>Saprolegniales</taxon>
        <taxon>Achlyaceae</taxon>
        <taxon>Thraustotheca</taxon>
    </lineage>
</organism>
<name>A0A1V9YTS9_9STRA</name>
<evidence type="ECO:0000259" key="5">
    <source>
        <dbReference type="SMART" id="SM00827"/>
    </source>
</evidence>
<accession>A0A1V9YTS9</accession>
<dbReference type="SUPFAM" id="SSF52151">
    <property type="entry name" value="FabD/lysophospholipase-like"/>
    <property type="match status" value="1"/>
</dbReference>
<dbReference type="InterPro" id="IPR001128">
    <property type="entry name" value="Cyt_P450"/>
</dbReference>
<dbReference type="GO" id="GO:0006633">
    <property type="term" value="P:fatty acid biosynthetic process"/>
    <property type="evidence" value="ECO:0007669"/>
    <property type="project" value="TreeGrafter"/>
</dbReference>
<dbReference type="Pfam" id="PF00067">
    <property type="entry name" value="p450"/>
    <property type="match status" value="1"/>
</dbReference>
<comment type="catalytic activity">
    <reaction evidence="4">
        <text>holo-[ACP] + malonyl-CoA = malonyl-[ACP] + CoA</text>
        <dbReference type="Rhea" id="RHEA:41792"/>
        <dbReference type="Rhea" id="RHEA-COMP:9623"/>
        <dbReference type="Rhea" id="RHEA-COMP:9685"/>
        <dbReference type="ChEBI" id="CHEBI:57287"/>
        <dbReference type="ChEBI" id="CHEBI:57384"/>
        <dbReference type="ChEBI" id="CHEBI:64479"/>
        <dbReference type="ChEBI" id="CHEBI:78449"/>
        <dbReference type="EC" id="2.3.1.39"/>
    </reaction>
</comment>